<comment type="caution">
    <text evidence="1">The sequence shown here is derived from an EMBL/GenBank/DDBJ whole genome shotgun (WGS) entry which is preliminary data.</text>
</comment>
<protein>
    <submittedName>
        <fullName evidence="1">Uncharacterized protein</fullName>
    </submittedName>
</protein>
<name>A0A8T0GWW2_CERPU</name>
<proteinExistence type="predicted"/>
<accession>A0A8T0GWW2</accession>
<dbReference type="EMBL" id="CM026430">
    <property type="protein sequence ID" value="KAG0562218.1"/>
    <property type="molecule type" value="Genomic_DNA"/>
</dbReference>
<evidence type="ECO:0000313" key="2">
    <source>
        <dbReference type="Proteomes" id="UP000822688"/>
    </source>
</evidence>
<keyword evidence="2" id="KW-1185">Reference proteome</keyword>
<dbReference type="Proteomes" id="UP000822688">
    <property type="component" value="Chromosome 9"/>
</dbReference>
<dbReference type="AlphaFoldDB" id="A0A8T0GWW2"/>
<reference evidence="1" key="1">
    <citation type="submission" date="2020-06" db="EMBL/GenBank/DDBJ databases">
        <title>WGS assembly of Ceratodon purpureus strain R40.</title>
        <authorList>
            <person name="Carey S.B."/>
            <person name="Jenkins J."/>
            <person name="Shu S."/>
            <person name="Lovell J.T."/>
            <person name="Sreedasyam A."/>
            <person name="Maumus F."/>
            <person name="Tiley G.P."/>
            <person name="Fernandez-Pozo N."/>
            <person name="Barry K."/>
            <person name="Chen C."/>
            <person name="Wang M."/>
            <person name="Lipzen A."/>
            <person name="Daum C."/>
            <person name="Saski C.A."/>
            <person name="Payton A.C."/>
            <person name="Mcbreen J.C."/>
            <person name="Conrad R.E."/>
            <person name="Kollar L.M."/>
            <person name="Olsson S."/>
            <person name="Huttunen S."/>
            <person name="Landis J.B."/>
            <person name="Wickett N.J."/>
            <person name="Johnson M.G."/>
            <person name="Rensing S.A."/>
            <person name="Grimwood J."/>
            <person name="Schmutz J."/>
            <person name="Mcdaniel S.F."/>
        </authorList>
    </citation>
    <scope>NUCLEOTIDE SEQUENCE</scope>
    <source>
        <strain evidence="1">R40</strain>
    </source>
</reference>
<evidence type="ECO:0000313" key="1">
    <source>
        <dbReference type="EMBL" id="KAG0562218.1"/>
    </source>
</evidence>
<gene>
    <name evidence="1" type="ORF">KC19_9G127400</name>
</gene>
<sequence>MRLKSFRIAPSELVSLNLKHGWWLFGTSSSHQHNMSVRMSTIRRRRNPAHVDRISHHEGHPIEGLVLKVLCHDNHILLRTYDL</sequence>
<organism evidence="1 2">
    <name type="scientific">Ceratodon purpureus</name>
    <name type="common">Fire moss</name>
    <name type="synonym">Dicranum purpureum</name>
    <dbReference type="NCBI Taxonomy" id="3225"/>
    <lineage>
        <taxon>Eukaryota</taxon>
        <taxon>Viridiplantae</taxon>
        <taxon>Streptophyta</taxon>
        <taxon>Embryophyta</taxon>
        <taxon>Bryophyta</taxon>
        <taxon>Bryophytina</taxon>
        <taxon>Bryopsida</taxon>
        <taxon>Dicranidae</taxon>
        <taxon>Pseudoditrichales</taxon>
        <taxon>Ditrichaceae</taxon>
        <taxon>Ceratodon</taxon>
    </lineage>
</organism>